<evidence type="ECO:0000313" key="4">
    <source>
        <dbReference type="Proteomes" id="UP000464314"/>
    </source>
</evidence>
<keyword evidence="4" id="KW-1185">Reference proteome</keyword>
<accession>A0A6P1TIC0</accession>
<dbReference type="PANTHER" id="PTHR31423">
    <property type="entry name" value="YBAK DOMAIN-CONTAINING PROTEIN"/>
    <property type="match status" value="1"/>
</dbReference>
<reference evidence="3 4" key="1">
    <citation type="submission" date="2020-01" db="EMBL/GenBank/DDBJ databases">
        <title>Genome analysis of Anaerocolumna sp. CBA3638.</title>
        <authorList>
            <person name="Kim J."/>
            <person name="Roh S.W."/>
        </authorList>
    </citation>
    <scope>NUCLEOTIDE SEQUENCE [LARGE SCALE GENOMIC DNA]</scope>
    <source>
        <strain evidence="3 4">CBA3638</strain>
    </source>
</reference>
<name>A0A6P1TIC0_9FIRM</name>
<dbReference type="GO" id="GO:0004812">
    <property type="term" value="F:aminoacyl-tRNA ligase activity"/>
    <property type="evidence" value="ECO:0007669"/>
    <property type="project" value="UniProtKB-KW"/>
</dbReference>
<dbReference type="EMBL" id="CP048000">
    <property type="protein sequence ID" value="QHQ59859.1"/>
    <property type="molecule type" value="Genomic_DNA"/>
</dbReference>
<proteinExistence type="inferred from homology"/>
<dbReference type="KEGG" id="anr:Ana3638_02815"/>
<dbReference type="Proteomes" id="UP000464314">
    <property type="component" value="Chromosome"/>
</dbReference>
<evidence type="ECO:0000313" key="3">
    <source>
        <dbReference type="EMBL" id="QHQ59859.1"/>
    </source>
</evidence>
<organism evidence="3 4">
    <name type="scientific">Anaerocolumna sedimenticola</name>
    <dbReference type="NCBI Taxonomy" id="2696063"/>
    <lineage>
        <taxon>Bacteria</taxon>
        <taxon>Bacillati</taxon>
        <taxon>Bacillota</taxon>
        <taxon>Clostridia</taxon>
        <taxon>Lachnospirales</taxon>
        <taxon>Lachnospiraceae</taxon>
        <taxon>Anaerocolumna</taxon>
    </lineage>
</organism>
<protein>
    <submittedName>
        <fullName evidence="3">Prolyl-tRNA synthetase associated domain-containing protein</fullName>
    </submittedName>
</protein>
<keyword evidence="3" id="KW-0436">Ligase</keyword>
<dbReference type="InterPro" id="IPR040285">
    <property type="entry name" value="ProX/PRXD1"/>
</dbReference>
<dbReference type="PANTHER" id="PTHR31423:SF3">
    <property type="entry name" value="PROLYL-TRNA SYNTHETASE ASSOCIATED DOMAIN-CONTAINING PROTEIN 1-RELATED"/>
    <property type="match status" value="1"/>
</dbReference>
<gene>
    <name evidence="3" type="ORF">Ana3638_02815</name>
</gene>
<comment type="similarity">
    <text evidence="1">Belongs to the PRORSD1 family.</text>
</comment>
<feature type="domain" description="YbaK/aminoacyl-tRNA synthetase-associated" evidence="2">
    <location>
        <begin position="43"/>
        <end position="167"/>
    </location>
</feature>
<keyword evidence="3" id="KW-0030">Aminoacyl-tRNA synthetase</keyword>
<dbReference type="GO" id="GO:0002161">
    <property type="term" value="F:aminoacyl-tRNA deacylase activity"/>
    <property type="evidence" value="ECO:0007669"/>
    <property type="project" value="InterPro"/>
</dbReference>
<evidence type="ECO:0000259" key="2">
    <source>
        <dbReference type="Pfam" id="PF04073"/>
    </source>
</evidence>
<sequence length="183" mass="20967">MAGLSIDPNLYTTRPDSEGRLEKETRVYDMLEKLEIPYIRVDHEVTATIESCLEVEVMLEIEICKNLFLCNAQKTNFYLLMMPGNKKFRTADLSRQINTSRLSFAAPDYMEEFLNITPGSVSVLGLMNDKENRVQLLIDRDTFNQDSVGCHPCINTSSLKIKMADLLNKFLPYVKHEPIIVDL</sequence>
<dbReference type="SUPFAM" id="SSF55826">
    <property type="entry name" value="YbaK/ProRS associated domain"/>
    <property type="match status" value="1"/>
</dbReference>
<dbReference type="Gene3D" id="3.90.960.10">
    <property type="entry name" value="YbaK/aminoacyl-tRNA synthetase-associated domain"/>
    <property type="match status" value="1"/>
</dbReference>
<dbReference type="AlphaFoldDB" id="A0A6P1TIC0"/>
<dbReference type="Pfam" id="PF04073">
    <property type="entry name" value="tRNA_edit"/>
    <property type="match status" value="1"/>
</dbReference>
<dbReference type="InterPro" id="IPR036754">
    <property type="entry name" value="YbaK/aa-tRNA-synt-asso_dom_sf"/>
</dbReference>
<dbReference type="CDD" id="cd04335">
    <property type="entry name" value="PrdX_deacylase"/>
    <property type="match status" value="1"/>
</dbReference>
<dbReference type="RefSeq" id="WP_161836695.1">
    <property type="nucleotide sequence ID" value="NZ_CP048000.1"/>
</dbReference>
<dbReference type="InterPro" id="IPR007214">
    <property type="entry name" value="YbaK/aa-tRNA-synth-assoc-dom"/>
</dbReference>
<evidence type="ECO:0000256" key="1">
    <source>
        <dbReference type="ARBA" id="ARBA00010201"/>
    </source>
</evidence>